<protein>
    <submittedName>
        <fullName evidence="2 3">N-acetyltransferase</fullName>
    </submittedName>
</protein>
<evidence type="ECO:0000259" key="1">
    <source>
        <dbReference type="PROSITE" id="PS51186"/>
    </source>
</evidence>
<dbReference type="InterPro" id="IPR016181">
    <property type="entry name" value="Acyl_CoA_acyltransferase"/>
</dbReference>
<reference evidence="2 5" key="2">
    <citation type="submission" date="2019-08" db="EMBL/GenBank/DDBJ databases">
        <title>Prevalence, distribution, and phylogeny of type two toxin-antitoxin genes possessed by Cronobacter species where C. sakazakii homologs follow sequence type lineages.</title>
        <authorList>
            <person name="Finkelstein S."/>
            <person name="Negrete F."/>
            <person name="Jang H."/>
            <person name="Gopinath G.R."/>
            <person name="Tall B.D."/>
        </authorList>
    </citation>
    <scope>NUCLEOTIDE SEQUENCE [LARGE SCALE GENOMIC DNA]</scope>
    <source>
        <strain evidence="2 5">MOD1_GK1257</strain>
    </source>
</reference>
<dbReference type="PANTHER" id="PTHR43792">
    <property type="entry name" value="GNAT FAMILY, PUTATIVE (AFU_ORTHOLOGUE AFUA_3G00765)-RELATED-RELATED"/>
    <property type="match status" value="1"/>
</dbReference>
<dbReference type="Pfam" id="PF13302">
    <property type="entry name" value="Acetyltransf_3"/>
    <property type="match status" value="1"/>
</dbReference>
<keyword evidence="5" id="KW-1185">Reference proteome</keyword>
<dbReference type="OrthoDB" id="7852312at2"/>
<proteinExistence type="predicted"/>
<evidence type="ECO:0000313" key="3">
    <source>
        <dbReference type="EMBL" id="PUX13899.1"/>
    </source>
</evidence>
<organism evidence="3 4">
    <name type="scientific">Cronobacter muytjensii</name>
    <dbReference type="NCBI Taxonomy" id="413501"/>
    <lineage>
        <taxon>Bacteria</taxon>
        <taxon>Pseudomonadati</taxon>
        <taxon>Pseudomonadota</taxon>
        <taxon>Gammaproteobacteria</taxon>
        <taxon>Enterobacterales</taxon>
        <taxon>Enterobacteriaceae</taxon>
        <taxon>Cronobacter</taxon>
    </lineage>
</organism>
<dbReference type="Proteomes" id="UP000244378">
    <property type="component" value="Unassembled WGS sequence"/>
</dbReference>
<name>A0A2T7ASN0_9ENTR</name>
<dbReference type="Proteomes" id="UP000469927">
    <property type="component" value="Unassembled WGS sequence"/>
</dbReference>
<feature type="domain" description="N-acetyltransferase" evidence="1">
    <location>
        <begin position="19"/>
        <end position="182"/>
    </location>
</feature>
<dbReference type="EMBL" id="WAGD01000071">
    <property type="protein sequence ID" value="KAB0873598.1"/>
    <property type="molecule type" value="Genomic_DNA"/>
</dbReference>
<evidence type="ECO:0000313" key="4">
    <source>
        <dbReference type="Proteomes" id="UP000244378"/>
    </source>
</evidence>
<reference evidence="3 4" key="1">
    <citation type="submission" date="2016-12" db="EMBL/GenBank/DDBJ databases">
        <title>Analysis of the Molecular Diversity Among Cronobacter Species Isolated from Filth Flies Using a Pan Genomic DNA Microarray.</title>
        <authorList>
            <person name="Pava-Ripoll M."/>
            <person name="Tall B."/>
            <person name="Farber J."/>
            <person name="Fanning S."/>
            <person name="Lehner A."/>
            <person name="Stephan R."/>
            <person name="Pagotto F."/>
            <person name="Iverson C."/>
            <person name="Ziobro G."/>
            <person name="Miller A."/>
            <person name="Pearson R."/>
            <person name="Yan Q."/>
            <person name="Kim M."/>
            <person name="Jeong S."/>
            <person name="Park J."/>
            <person name="Jun S."/>
            <person name="Choi H."/>
            <person name="Chung T."/>
            <person name="Yoo Y."/>
            <person name="Park E."/>
            <person name="Hwang S."/>
            <person name="Lee B."/>
            <person name="Sathyamoorthy V."/>
            <person name="Carter L."/>
            <person name="Mammel M."/>
            <person name="Jackson S."/>
            <person name="Kothary M."/>
            <person name="Patel I."/>
            <person name="Grim C."/>
            <person name="Gopinath G."/>
            <person name="Gangiredla J."/>
            <person name="Chase H."/>
        </authorList>
    </citation>
    <scope>NUCLEOTIDE SEQUENCE [LARGE SCALE GENOMIC DNA]</scope>
    <source>
        <strain evidence="3 4">MOD1-Md1s</strain>
    </source>
</reference>
<accession>A0A2T7ASN0</accession>
<dbReference type="GO" id="GO:0016747">
    <property type="term" value="F:acyltransferase activity, transferring groups other than amino-acyl groups"/>
    <property type="evidence" value="ECO:0007669"/>
    <property type="project" value="InterPro"/>
</dbReference>
<comment type="caution">
    <text evidence="3">The sequence shown here is derived from an EMBL/GenBank/DDBJ whole genome shotgun (WGS) entry which is preliminary data.</text>
</comment>
<keyword evidence="3" id="KW-0808">Transferase</keyword>
<dbReference type="EMBL" id="MSAE01000022">
    <property type="protein sequence ID" value="PUX13899.1"/>
    <property type="molecule type" value="Genomic_DNA"/>
</dbReference>
<dbReference type="PANTHER" id="PTHR43792:SF1">
    <property type="entry name" value="N-ACETYLTRANSFERASE DOMAIN-CONTAINING PROTEIN"/>
    <property type="match status" value="1"/>
</dbReference>
<gene>
    <name evidence="3" type="ORF">AUN14_12025</name>
    <name evidence="2" type="ORF">FZI19_18775</name>
</gene>
<dbReference type="Gene3D" id="3.40.630.30">
    <property type="match status" value="1"/>
</dbReference>
<evidence type="ECO:0000313" key="5">
    <source>
        <dbReference type="Proteomes" id="UP000469927"/>
    </source>
</evidence>
<dbReference type="RefSeq" id="WP_075193323.1">
    <property type="nucleotide sequence ID" value="NZ_JADKNN010000022.1"/>
</dbReference>
<dbReference type="InterPro" id="IPR000182">
    <property type="entry name" value="GNAT_dom"/>
</dbReference>
<sequence length="191" mass="21408">MPPETPFNDALLTFGSASLSYRPITPDDWPFFLSLQRDDAVMRFVADPRTDAQRMQDFAARLPPWTPQSAHWLCLLIRETRSGLPVGVTGFVMRGDGIAEVGFLLSSAFQGRGYGYESLRAICRLAFKECGLRRLVATVTGGNIASKKTLEKAGFIQEGTLRESYYLGGRWHDDWLFGLLARDDNYHNPQG</sequence>
<dbReference type="AlphaFoldDB" id="A0A2T7ASN0"/>
<dbReference type="InterPro" id="IPR051531">
    <property type="entry name" value="N-acetyltransferase"/>
</dbReference>
<evidence type="ECO:0000313" key="2">
    <source>
        <dbReference type="EMBL" id="KAB0873598.1"/>
    </source>
</evidence>
<dbReference type="PROSITE" id="PS51186">
    <property type="entry name" value="GNAT"/>
    <property type="match status" value="1"/>
</dbReference>
<dbReference type="SUPFAM" id="SSF55729">
    <property type="entry name" value="Acyl-CoA N-acyltransferases (Nat)"/>
    <property type="match status" value="1"/>
</dbReference>